<evidence type="ECO:0000313" key="2">
    <source>
        <dbReference type="Proteomes" id="UP000814128"/>
    </source>
</evidence>
<proteinExistence type="predicted"/>
<gene>
    <name evidence="1" type="ORF">K488DRAFT_78800</name>
</gene>
<sequence>MTPSIVPWRQPASSTPARLGGMHEERALSPMSPLRASPLSPAAPALQSVRTGAPSSVSDHADNSYERKPYHPNPPAHRSEWVMWAGNVPSDATHDELWRFFSQAPPPPTDPGHSSPTPPIHGGVSSIFLISRSNCAFINFESEEHLEAATQHFNGLPLRPTDSRCPRLVCRVRRRTDDLKAGVGGQRGMGMHTRWVKEQRARAAGALSPSVSSPEDELGQDYAALSLSDDEGGRRGSPVHTASSGSFTSSSSGFLQRFFPQRYFILKSLTQYDLDLSVQKGVWATQRHNEGILDQAFRTSKDVFLIFGVNKSGEFYGYARMASGIQHSEDRIPWEARTQSGSGNNAPILSPGENRFTDSSPQPVSGFGESIPHASQFGDTPAGPGAPVSALATRHDRKVSSAPAEMREPHHQLSHRTPSAGHSLNVKPVVPSASVPATTFQLDTTAPVRAIRNPAEIEADLLAEARPSLASVIEAPSQESLQAYEHPLRPDPVPLQRHIGKPEDDLWGQSFEIEWIKTERLPFYRTRHLRNPWNHGREVKVSRDGTELEPGVGRELLAEWDRPPPEPGDGGKPPPSNTAGGRRGSRPASYSPLP</sequence>
<accession>A0ACB8QJD6</accession>
<reference evidence="1" key="2">
    <citation type="journal article" date="2022" name="New Phytol.">
        <title>Evolutionary transition to the ectomycorrhizal habit in the genomes of a hyperdiverse lineage of mushroom-forming fungi.</title>
        <authorList>
            <person name="Looney B."/>
            <person name="Miyauchi S."/>
            <person name="Morin E."/>
            <person name="Drula E."/>
            <person name="Courty P.E."/>
            <person name="Kohler A."/>
            <person name="Kuo A."/>
            <person name="LaButti K."/>
            <person name="Pangilinan J."/>
            <person name="Lipzen A."/>
            <person name="Riley R."/>
            <person name="Andreopoulos W."/>
            <person name="He G."/>
            <person name="Johnson J."/>
            <person name="Nolan M."/>
            <person name="Tritt A."/>
            <person name="Barry K.W."/>
            <person name="Grigoriev I.V."/>
            <person name="Nagy L.G."/>
            <person name="Hibbett D."/>
            <person name="Henrissat B."/>
            <person name="Matheny P.B."/>
            <person name="Labbe J."/>
            <person name="Martin F.M."/>
        </authorList>
    </citation>
    <scope>NUCLEOTIDE SEQUENCE</scope>
    <source>
        <strain evidence="1">EC-137</strain>
    </source>
</reference>
<evidence type="ECO:0000313" key="1">
    <source>
        <dbReference type="EMBL" id="KAI0031931.1"/>
    </source>
</evidence>
<keyword evidence="2" id="KW-1185">Reference proteome</keyword>
<organism evidence="1 2">
    <name type="scientific">Vararia minispora EC-137</name>
    <dbReference type="NCBI Taxonomy" id="1314806"/>
    <lineage>
        <taxon>Eukaryota</taxon>
        <taxon>Fungi</taxon>
        <taxon>Dikarya</taxon>
        <taxon>Basidiomycota</taxon>
        <taxon>Agaricomycotina</taxon>
        <taxon>Agaricomycetes</taxon>
        <taxon>Russulales</taxon>
        <taxon>Lachnocladiaceae</taxon>
        <taxon>Vararia</taxon>
    </lineage>
</organism>
<dbReference type="EMBL" id="MU273563">
    <property type="protein sequence ID" value="KAI0031931.1"/>
    <property type="molecule type" value="Genomic_DNA"/>
</dbReference>
<protein>
    <submittedName>
        <fullName evidence="1">YT521-B-like domain-containing protein</fullName>
    </submittedName>
</protein>
<name>A0ACB8QJD6_9AGAM</name>
<dbReference type="Proteomes" id="UP000814128">
    <property type="component" value="Unassembled WGS sequence"/>
</dbReference>
<reference evidence="1" key="1">
    <citation type="submission" date="2021-02" db="EMBL/GenBank/DDBJ databases">
        <authorList>
            <consortium name="DOE Joint Genome Institute"/>
            <person name="Ahrendt S."/>
            <person name="Looney B.P."/>
            <person name="Miyauchi S."/>
            <person name="Morin E."/>
            <person name="Drula E."/>
            <person name="Courty P.E."/>
            <person name="Chicoki N."/>
            <person name="Fauchery L."/>
            <person name="Kohler A."/>
            <person name="Kuo A."/>
            <person name="Labutti K."/>
            <person name="Pangilinan J."/>
            <person name="Lipzen A."/>
            <person name="Riley R."/>
            <person name="Andreopoulos W."/>
            <person name="He G."/>
            <person name="Johnson J."/>
            <person name="Barry K.W."/>
            <person name="Grigoriev I.V."/>
            <person name="Nagy L."/>
            <person name="Hibbett D."/>
            <person name="Henrissat B."/>
            <person name="Matheny P.B."/>
            <person name="Labbe J."/>
            <person name="Martin F."/>
        </authorList>
    </citation>
    <scope>NUCLEOTIDE SEQUENCE</scope>
    <source>
        <strain evidence="1">EC-137</strain>
    </source>
</reference>
<comment type="caution">
    <text evidence="1">The sequence shown here is derived from an EMBL/GenBank/DDBJ whole genome shotgun (WGS) entry which is preliminary data.</text>
</comment>